<organism evidence="3 4">
    <name type="scientific">Sphingobacterium tenebrionis</name>
    <dbReference type="NCBI Taxonomy" id="3111775"/>
    <lineage>
        <taxon>Bacteria</taxon>
        <taxon>Pseudomonadati</taxon>
        <taxon>Bacteroidota</taxon>
        <taxon>Sphingobacteriia</taxon>
        <taxon>Sphingobacteriales</taxon>
        <taxon>Sphingobacteriaceae</taxon>
        <taxon>Sphingobacterium</taxon>
    </lineage>
</organism>
<protein>
    <submittedName>
        <fullName evidence="3">Glycosyltransferase family 2 protein</fullName>
        <ecNumber evidence="3">2.4.-.-</ecNumber>
    </submittedName>
</protein>
<name>A0ABU8I1S9_9SPHI</name>
<keyword evidence="1" id="KW-1133">Transmembrane helix</keyword>
<dbReference type="InterPro" id="IPR029044">
    <property type="entry name" value="Nucleotide-diphossugar_trans"/>
</dbReference>
<dbReference type="PANTHER" id="PTHR22916">
    <property type="entry name" value="GLYCOSYLTRANSFERASE"/>
    <property type="match status" value="1"/>
</dbReference>
<comment type="caution">
    <text evidence="3">The sequence shown here is derived from an EMBL/GenBank/DDBJ whole genome shotgun (WGS) entry which is preliminary data.</text>
</comment>
<dbReference type="EC" id="2.4.-.-" evidence="3"/>
<dbReference type="Gene3D" id="3.90.550.10">
    <property type="entry name" value="Spore Coat Polysaccharide Biosynthesis Protein SpsA, Chain A"/>
    <property type="match status" value="1"/>
</dbReference>
<evidence type="ECO:0000313" key="4">
    <source>
        <dbReference type="Proteomes" id="UP001363035"/>
    </source>
</evidence>
<reference evidence="3 4" key="1">
    <citation type="submission" date="2024-01" db="EMBL/GenBank/DDBJ databases">
        <title>Sphingobacterium tenebrionis sp. nov., a novel endophyte isolated from tenebrio molitor intestines.</title>
        <authorList>
            <person name="Zhang C."/>
        </authorList>
    </citation>
    <scope>NUCLEOTIDE SEQUENCE [LARGE SCALE GENOMIC DNA]</scope>
    <source>
        <strain evidence="3 4">PU5-4</strain>
    </source>
</reference>
<dbReference type="PANTHER" id="PTHR22916:SF3">
    <property type="entry name" value="UDP-GLCNAC:BETAGAL BETA-1,3-N-ACETYLGLUCOSAMINYLTRANSFERASE-LIKE PROTEIN 1"/>
    <property type="match status" value="1"/>
</dbReference>
<gene>
    <name evidence="3" type="ORF">VJ786_02095</name>
</gene>
<feature type="domain" description="Glycosyltransferase 2-like" evidence="2">
    <location>
        <begin position="10"/>
        <end position="138"/>
    </location>
</feature>
<dbReference type="RefSeq" id="WP_336557134.1">
    <property type="nucleotide sequence ID" value="NZ_JAYLLN010000003.1"/>
</dbReference>
<keyword evidence="4" id="KW-1185">Reference proteome</keyword>
<sequence>MTNLKNPKVSIAIPFYNAEKYLSLAIDSVIYQSYINWELLLIDDGSNDSSVVIAKNYEKVDNRIRLYSDGLNKNLGYRLNQIPDLVHGEFLCRMDADDIMHPNKIEKQVDFLIKNPTVDVLGTNAYSIDENGNVQGIRANTDVLIIDNVRGFIHPTIMAKTSWFKNNPYDVDAVRIEDAELWLRTARKSNFKVLGTPLFFYREFGTHYYKKYLKGIPSLWYLLKKHKMGLSFVMFSLKYLISTLKIYLYFIFGKEHRLIKKRNQKIIENEINWRNYV</sequence>
<accession>A0ABU8I1S9</accession>
<feature type="transmembrane region" description="Helical" evidence="1">
    <location>
        <begin position="228"/>
        <end position="252"/>
    </location>
</feature>
<keyword evidence="3" id="KW-0808">Transferase</keyword>
<dbReference type="Proteomes" id="UP001363035">
    <property type="component" value="Unassembled WGS sequence"/>
</dbReference>
<evidence type="ECO:0000259" key="2">
    <source>
        <dbReference type="Pfam" id="PF00535"/>
    </source>
</evidence>
<keyword evidence="1" id="KW-0472">Membrane</keyword>
<keyword evidence="3" id="KW-0328">Glycosyltransferase</keyword>
<dbReference type="SUPFAM" id="SSF53448">
    <property type="entry name" value="Nucleotide-diphospho-sugar transferases"/>
    <property type="match status" value="1"/>
</dbReference>
<evidence type="ECO:0000256" key="1">
    <source>
        <dbReference type="SAM" id="Phobius"/>
    </source>
</evidence>
<dbReference type="GO" id="GO:0016757">
    <property type="term" value="F:glycosyltransferase activity"/>
    <property type="evidence" value="ECO:0007669"/>
    <property type="project" value="UniProtKB-KW"/>
</dbReference>
<dbReference type="CDD" id="cd00761">
    <property type="entry name" value="Glyco_tranf_GTA_type"/>
    <property type="match status" value="1"/>
</dbReference>
<proteinExistence type="predicted"/>
<dbReference type="EMBL" id="JAYLLN010000003">
    <property type="protein sequence ID" value="MEI5983687.1"/>
    <property type="molecule type" value="Genomic_DNA"/>
</dbReference>
<dbReference type="Pfam" id="PF00535">
    <property type="entry name" value="Glycos_transf_2"/>
    <property type="match status" value="1"/>
</dbReference>
<evidence type="ECO:0000313" key="3">
    <source>
        <dbReference type="EMBL" id="MEI5983687.1"/>
    </source>
</evidence>
<dbReference type="InterPro" id="IPR001173">
    <property type="entry name" value="Glyco_trans_2-like"/>
</dbReference>
<keyword evidence="1" id="KW-0812">Transmembrane</keyword>